<evidence type="ECO:0000256" key="5">
    <source>
        <dbReference type="PIRNR" id="PIRNR002096"/>
    </source>
</evidence>
<dbReference type="SMART" id="SM00528">
    <property type="entry name" value="HNS"/>
    <property type="match status" value="1"/>
</dbReference>
<dbReference type="Pfam" id="PF22470">
    <property type="entry name" value="Histone_HNS_N"/>
    <property type="match status" value="1"/>
</dbReference>
<dbReference type="InterPro" id="IPR054180">
    <property type="entry name" value="H-NS-like_N"/>
</dbReference>
<dbReference type="PANTHER" id="PTHR38097:SF2">
    <property type="entry name" value="DNA-BINDING PROTEIN STPA"/>
    <property type="match status" value="1"/>
</dbReference>
<dbReference type="AlphaFoldDB" id="A0AAN2FAQ3"/>
<proteinExistence type="inferred from homology"/>
<dbReference type="RefSeq" id="WP_031593336.1">
    <property type="nucleotide sequence ID" value="NZ_JBDFOQ010000001.1"/>
</dbReference>
<dbReference type="GO" id="GO:0000976">
    <property type="term" value="F:transcription cis-regulatory region binding"/>
    <property type="evidence" value="ECO:0007669"/>
    <property type="project" value="TreeGrafter"/>
</dbReference>
<dbReference type="GO" id="GO:0001217">
    <property type="term" value="F:DNA-binding transcription repressor activity"/>
    <property type="evidence" value="ECO:0007669"/>
    <property type="project" value="TreeGrafter"/>
</dbReference>
<dbReference type="PANTHER" id="PTHR38097">
    <property type="match status" value="1"/>
</dbReference>
<feature type="DNA-binding region" evidence="6">
    <location>
        <begin position="112"/>
        <end position="117"/>
    </location>
</feature>
<reference evidence="8" key="1">
    <citation type="submission" date="2022-05" db="EMBL/GenBank/DDBJ databases">
        <authorList>
            <person name="Pothier F. J."/>
        </authorList>
    </citation>
    <scope>NUCLEOTIDE SEQUENCE</scope>
    <source>
        <strain evidence="8">DAPP-PG734</strain>
    </source>
</reference>
<evidence type="ECO:0000313" key="8">
    <source>
        <dbReference type="EMBL" id="CAH6199092.1"/>
    </source>
</evidence>
<comment type="similarity">
    <text evidence="2 5">Belongs to the histone-like protein H-NS family.</text>
</comment>
<dbReference type="Pfam" id="PF00816">
    <property type="entry name" value="Histone_HNS"/>
    <property type="match status" value="1"/>
</dbReference>
<evidence type="ECO:0000256" key="1">
    <source>
        <dbReference type="ARBA" id="ARBA00004453"/>
    </source>
</evidence>
<evidence type="ECO:0000256" key="2">
    <source>
        <dbReference type="ARBA" id="ARBA00010610"/>
    </source>
</evidence>
<dbReference type="GO" id="GO:0005829">
    <property type="term" value="C:cytosol"/>
    <property type="evidence" value="ECO:0007669"/>
    <property type="project" value="TreeGrafter"/>
</dbReference>
<evidence type="ECO:0000256" key="3">
    <source>
        <dbReference type="ARBA" id="ARBA00022490"/>
    </source>
</evidence>
<evidence type="ECO:0000256" key="6">
    <source>
        <dbReference type="PIRSR" id="PIRSR002096-1"/>
    </source>
</evidence>
<dbReference type="InterPro" id="IPR027444">
    <property type="entry name" value="H-NS_C_dom"/>
</dbReference>
<dbReference type="InterPro" id="IPR001801">
    <property type="entry name" value="Histone_HNS"/>
</dbReference>
<dbReference type="PIRSF" id="PIRSF002096">
    <property type="entry name" value="HnS"/>
    <property type="match status" value="1"/>
</dbReference>
<comment type="subcellular location">
    <subcellularLocation>
        <location evidence="1">Cytoplasm</location>
        <location evidence="1">Nucleoid</location>
    </subcellularLocation>
</comment>
<evidence type="ECO:0000313" key="9">
    <source>
        <dbReference type="Proteomes" id="UP001158961"/>
    </source>
</evidence>
<keyword evidence="4 5" id="KW-0238">DNA-binding</keyword>
<keyword evidence="3" id="KW-0963">Cytoplasm</keyword>
<evidence type="ECO:0000259" key="7">
    <source>
        <dbReference type="SMART" id="SM00528"/>
    </source>
</evidence>
<dbReference type="InterPro" id="IPR037150">
    <property type="entry name" value="H-NS_C_dom_sf"/>
</dbReference>
<name>A0AAN2FAQ3_ENTAG</name>
<dbReference type="Proteomes" id="UP001158961">
    <property type="component" value="Chromosome"/>
</dbReference>
<dbReference type="SUPFAM" id="SSF81273">
    <property type="entry name" value="H-NS histone-like proteins"/>
    <property type="match status" value="2"/>
</dbReference>
<dbReference type="EMBL" id="OW970315">
    <property type="protein sequence ID" value="CAH6199092.1"/>
    <property type="molecule type" value="Genomic_DNA"/>
</dbReference>
<organism evidence="8 9">
    <name type="scientific">Enterobacter agglomerans</name>
    <name type="common">Erwinia herbicola</name>
    <name type="synonym">Pantoea agglomerans</name>
    <dbReference type="NCBI Taxonomy" id="549"/>
    <lineage>
        <taxon>Bacteria</taxon>
        <taxon>Pseudomonadati</taxon>
        <taxon>Pseudomonadota</taxon>
        <taxon>Gammaproteobacteria</taxon>
        <taxon>Enterobacterales</taxon>
        <taxon>Erwiniaceae</taxon>
        <taxon>Pantoea</taxon>
        <taxon>Pantoea agglomerans group</taxon>
    </lineage>
</organism>
<dbReference type="GO" id="GO:0032993">
    <property type="term" value="C:protein-DNA complex"/>
    <property type="evidence" value="ECO:0007669"/>
    <property type="project" value="TreeGrafter"/>
</dbReference>
<dbReference type="GO" id="GO:0009295">
    <property type="term" value="C:nucleoid"/>
    <property type="evidence" value="ECO:0007669"/>
    <property type="project" value="UniProtKB-SubCell"/>
</dbReference>
<dbReference type="GO" id="GO:0003681">
    <property type="term" value="F:bent DNA binding"/>
    <property type="evidence" value="ECO:0007669"/>
    <property type="project" value="TreeGrafter"/>
</dbReference>
<evidence type="ECO:0000256" key="4">
    <source>
        <dbReference type="ARBA" id="ARBA00023125"/>
    </source>
</evidence>
<dbReference type="GO" id="GO:0046983">
    <property type="term" value="F:protein dimerization activity"/>
    <property type="evidence" value="ECO:0007669"/>
    <property type="project" value="InterPro"/>
</dbReference>
<protein>
    <recommendedName>
        <fullName evidence="5">DNA-binding protein</fullName>
    </recommendedName>
</protein>
<dbReference type="Gene3D" id="1.10.287.1050">
    <property type="entry name" value="H-NS histone-like proteins"/>
    <property type="match status" value="1"/>
</dbReference>
<sequence>MSEGFKVFSNLRTLRAQARETSFEVLEELLEKMTSIVEDRRQEEESGKKEREEKQAKLAAIREQLLADGIDPNELIANFNAVPDKQKSTRISRPAKYKFIDENGDEKGWTGQGRTPKAIAAAIESGKKLEDFLI</sequence>
<dbReference type="GO" id="GO:0030527">
    <property type="term" value="F:structural constituent of chromatin"/>
    <property type="evidence" value="ECO:0007669"/>
    <property type="project" value="InterPro"/>
</dbReference>
<dbReference type="GO" id="GO:0003680">
    <property type="term" value="F:minor groove of adenine-thymine-rich DNA binding"/>
    <property type="evidence" value="ECO:0007669"/>
    <property type="project" value="TreeGrafter"/>
</dbReference>
<dbReference type="Gene3D" id="4.10.430.10">
    <property type="entry name" value="Histone-like protein H-NS, C-terminal domain"/>
    <property type="match status" value="1"/>
</dbReference>
<gene>
    <name evidence="8" type="ORF">DAPPPG734_04385</name>
</gene>
<accession>A0AAN2FAQ3</accession>
<feature type="domain" description="DNA-binding protein H-NS-like C-terminal" evidence="7">
    <location>
        <begin position="87"/>
        <end position="134"/>
    </location>
</feature>
<dbReference type="FunFam" id="4.10.430.10:FF:000001">
    <property type="entry name" value="DNA-binding protein"/>
    <property type="match status" value="1"/>
</dbReference>
<dbReference type="InterPro" id="IPR027454">
    <property type="entry name" value="Histone_HNS_N"/>
</dbReference>